<protein>
    <submittedName>
        <fullName evidence="1">7276_t:CDS:1</fullName>
    </submittedName>
</protein>
<keyword evidence="2" id="KW-1185">Reference proteome</keyword>
<name>A0A9N9IWG9_9GLOM</name>
<dbReference type="EMBL" id="CAJVPS010042089">
    <property type="protein sequence ID" value="CAG8753394.1"/>
    <property type="molecule type" value="Genomic_DNA"/>
</dbReference>
<proteinExistence type="predicted"/>
<organism evidence="1 2">
    <name type="scientific">Ambispora leptoticha</name>
    <dbReference type="NCBI Taxonomy" id="144679"/>
    <lineage>
        <taxon>Eukaryota</taxon>
        <taxon>Fungi</taxon>
        <taxon>Fungi incertae sedis</taxon>
        <taxon>Mucoromycota</taxon>
        <taxon>Glomeromycotina</taxon>
        <taxon>Glomeromycetes</taxon>
        <taxon>Archaeosporales</taxon>
        <taxon>Ambisporaceae</taxon>
        <taxon>Ambispora</taxon>
    </lineage>
</organism>
<dbReference type="AlphaFoldDB" id="A0A9N9IWG9"/>
<dbReference type="Proteomes" id="UP000789508">
    <property type="component" value="Unassembled WGS sequence"/>
</dbReference>
<dbReference type="OrthoDB" id="2411218at2759"/>
<accession>A0A9N9IWG9</accession>
<gene>
    <name evidence="1" type="ORF">ALEPTO_LOCUS13381</name>
</gene>
<evidence type="ECO:0000313" key="2">
    <source>
        <dbReference type="Proteomes" id="UP000789508"/>
    </source>
</evidence>
<evidence type="ECO:0000313" key="1">
    <source>
        <dbReference type="EMBL" id="CAG8753394.1"/>
    </source>
</evidence>
<comment type="caution">
    <text evidence="1">The sequence shown here is derived from an EMBL/GenBank/DDBJ whole genome shotgun (WGS) entry which is preliminary data.</text>
</comment>
<sequence>MGLDELRLTEDEFKELTRKFTEYIGDEEEPFDIPNDLLESVYNSTRGHPHLVRRTLEYLQRQYLRGDRDDDLRRSIVSYDYFLEIQRTRVFDWMTKWQPTPFDTQFLKTAYDTLDDDSTFVVDTKTAEMQEALRRLTRSGLVTYSGRSRLQFAAPIVRIIMGQRLYTAPLDLETSNGSFEAFLQTSIERMRPSELRKSLSHGTNLRLIERAWQKAWMLAASTAIPGGHTISPDVGKVFGSSGFLDFYINGWLKWGVELMREGRRMGDHVSRFMPTGRYKQIPLSEWAIIDFRHNSLRPDFKTLNPNIWYALYADDYSTMTIIRYGKEEMLLTLRGDDPHLSPH</sequence>
<reference evidence="1" key="1">
    <citation type="submission" date="2021-06" db="EMBL/GenBank/DDBJ databases">
        <authorList>
            <person name="Kallberg Y."/>
            <person name="Tangrot J."/>
            <person name="Rosling A."/>
        </authorList>
    </citation>
    <scope>NUCLEOTIDE SEQUENCE</scope>
    <source>
        <strain evidence="1">FL130A</strain>
    </source>
</reference>